<dbReference type="CDD" id="cd01399">
    <property type="entry name" value="GlcN6P_deaminase"/>
    <property type="match status" value="1"/>
</dbReference>
<evidence type="ECO:0000313" key="5">
    <source>
        <dbReference type="Proteomes" id="UP000654345"/>
    </source>
</evidence>
<dbReference type="EC" id="3.5.99.6" evidence="2"/>
<evidence type="ECO:0000313" key="4">
    <source>
        <dbReference type="EMBL" id="GHO56886.1"/>
    </source>
</evidence>
<evidence type="ECO:0000259" key="3">
    <source>
        <dbReference type="Pfam" id="PF01182"/>
    </source>
</evidence>
<reference evidence="4 5" key="1">
    <citation type="journal article" date="2021" name="Int. J. Syst. Evol. Microbiol.">
        <title>Reticulibacter mediterranei gen. nov., sp. nov., within the new family Reticulibacteraceae fam. nov., and Ktedonospora formicarum gen. nov., sp. nov., Ktedonobacter robiniae sp. nov., Dictyobacter formicarum sp. nov. and Dictyobacter arantiisoli sp. nov., belonging to the class Ktedonobacteria.</title>
        <authorList>
            <person name="Yabe S."/>
            <person name="Zheng Y."/>
            <person name="Wang C.M."/>
            <person name="Sakai Y."/>
            <person name="Abe K."/>
            <person name="Yokota A."/>
            <person name="Donadio S."/>
            <person name="Cavaletti L."/>
            <person name="Monciardini P."/>
        </authorList>
    </citation>
    <scope>NUCLEOTIDE SEQUENCE [LARGE SCALE GENOMIC DNA]</scope>
    <source>
        <strain evidence="4 5">SOSP1-30</strain>
    </source>
</reference>
<dbReference type="PANTHER" id="PTHR42892:SF1">
    <property type="entry name" value="GLUCOSAMINE-6-PHOSPHATE ISOMERASE"/>
    <property type="match status" value="1"/>
</dbReference>
<dbReference type="EMBL" id="BNJG01000002">
    <property type="protein sequence ID" value="GHO56886.1"/>
    <property type="molecule type" value="Genomic_DNA"/>
</dbReference>
<dbReference type="Pfam" id="PF01182">
    <property type="entry name" value="Glucosamine_iso"/>
    <property type="match status" value="1"/>
</dbReference>
<dbReference type="PROSITE" id="PS01161">
    <property type="entry name" value="GLC_GALNAC_ISOMERASE"/>
    <property type="match status" value="1"/>
</dbReference>
<dbReference type="InterPro" id="IPR037171">
    <property type="entry name" value="NagB/RpiA_transferase-like"/>
</dbReference>
<dbReference type="Gene3D" id="3.40.50.1360">
    <property type="match status" value="1"/>
</dbReference>
<dbReference type="RefSeq" id="WP_236038403.1">
    <property type="nucleotide sequence ID" value="NZ_BNJG01000002.1"/>
</dbReference>
<dbReference type="InterPro" id="IPR052960">
    <property type="entry name" value="GlcN6P_deaminase-like"/>
</dbReference>
<protein>
    <recommendedName>
        <fullName evidence="2">Glucosamine-6-phosphate deaminase</fullName>
        <ecNumber evidence="2">3.5.99.6</ecNumber>
    </recommendedName>
</protein>
<dbReference type="SUPFAM" id="SSF100950">
    <property type="entry name" value="NagB/RpiA/CoA transferase-like"/>
    <property type="match status" value="1"/>
</dbReference>
<proteinExistence type="predicted"/>
<accession>A0ABQ3UVN0</accession>
<comment type="caution">
    <text evidence="4">The sequence shown here is derived from an EMBL/GenBank/DDBJ whole genome shotgun (WGS) entry which is preliminary data.</text>
</comment>
<feature type="domain" description="Glucosamine/galactosamine-6-phosphate isomerase" evidence="3">
    <location>
        <begin position="17"/>
        <end position="243"/>
    </location>
</feature>
<sequence length="258" mass="28300">MHIVTQKKPEVVIAESDRAIARMAAAEIANLIQTRNAADLPTVLGLATGKTPILLYHEFIRIAREKALDFSRVITFNLDEYYPMNTHSPQSYHHFMRANLFDHIDIHPAHIHIPDGTLSRKDIANYCAEYEEKIQQAGGINLQLLGIGENGHIGFNEPGSDVDTRTRLVTLDPITRQNAAAEFGGEKNTPSEAITMGVATILEAQRIILIASGSKKAHTVQQAINGPVSANVPATYLRSHSNVTIYLDPAAAKHIKSV</sequence>
<dbReference type="PANTHER" id="PTHR42892">
    <property type="entry name" value="GLUCOSAMINE-6-PHOSPHATE DEAMINASE-LIKE PROTEIN BT_0258-RELATED"/>
    <property type="match status" value="1"/>
</dbReference>
<dbReference type="InterPro" id="IPR004547">
    <property type="entry name" value="Glucosamine6P_isomerase"/>
</dbReference>
<keyword evidence="5" id="KW-1185">Reference proteome</keyword>
<dbReference type="InterPro" id="IPR018321">
    <property type="entry name" value="Glucosamine6P_isomerase_CS"/>
</dbReference>
<keyword evidence="1" id="KW-0119">Carbohydrate metabolism</keyword>
<evidence type="ECO:0000256" key="2">
    <source>
        <dbReference type="NCBIfam" id="TIGR00502"/>
    </source>
</evidence>
<name>A0ABQ3UVN0_9CHLR</name>
<gene>
    <name evidence="4" type="ORF">KSB_53610</name>
</gene>
<dbReference type="NCBIfam" id="TIGR00502">
    <property type="entry name" value="nagB"/>
    <property type="match status" value="1"/>
</dbReference>
<organism evidence="4 5">
    <name type="scientific">Ktedonobacter robiniae</name>
    <dbReference type="NCBI Taxonomy" id="2778365"/>
    <lineage>
        <taxon>Bacteria</taxon>
        <taxon>Bacillati</taxon>
        <taxon>Chloroflexota</taxon>
        <taxon>Ktedonobacteria</taxon>
        <taxon>Ktedonobacterales</taxon>
        <taxon>Ktedonobacteraceae</taxon>
        <taxon>Ktedonobacter</taxon>
    </lineage>
</organism>
<evidence type="ECO:0000256" key="1">
    <source>
        <dbReference type="ARBA" id="ARBA00023277"/>
    </source>
</evidence>
<dbReference type="InterPro" id="IPR006148">
    <property type="entry name" value="Glc/Gal-6P_isomerase"/>
</dbReference>
<dbReference type="Proteomes" id="UP000654345">
    <property type="component" value="Unassembled WGS sequence"/>
</dbReference>